<dbReference type="Pfam" id="PF00005">
    <property type="entry name" value="ABC_tran"/>
    <property type="match status" value="1"/>
</dbReference>
<evidence type="ECO:0000256" key="1">
    <source>
        <dbReference type="ARBA" id="ARBA00004202"/>
    </source>
</evidence>
<reference evidence="8" key="1">
    <citation type="journal article" date="2010" name="Nat. Biotechnol.">
        <title>Draft genome sequence of the oilseed species Ricinus communis.</title>
        <authorList>
            <person name="Chan A.P."/>
            <person name="Crabtree J."/>
            <person name="Zhao Q."/>
            <person name="Lorenzi H."/>
            <person name="Orvis J."/>
            <person name="Puiu D."/>
            <person name="Melake-Berhan A."/>
            <person name="Jones K.M."/>
            <person name="Redman J."/>
            <person name="Chen G."/>
            <person name="Cahoon E.B."/>
            <person name="Gedil M."/>
            <person name="Stanke M."/>
            <person name="Haas B.J."/>
            <person name="Wortman J.R."/>
            <person name="Fraser-Liggett C.M."/>
            <person name="Ravel J."/>
            <person name="Rabinowicz P.D."/>
        </authorList>
    </citation>
    <scope>NUCLEOTIDE SEQUENCE [LARGE SCALE GENOMIC DNA]</scope>
    <source>
        <strain evidence="8">cv. Hale</strain>
    </source>
</reference>
<evidence type="ECO:0000313" key="7">
    <source>
        <dbReference type="EMBL" id="EEF23035.1"/>
    </source>
</evidence>
<feature type="domain" description="ABC transporter" evidence="6">
    <location>
        <begin position="26"/>
        <end position="65"/>
    </location>
</feature>
<dbReference type="GO" id="GO:0016887">
    <property type="term" value="F:ATP hydrolysis activity"/>
    <property type="evidence" value="ECO:0007669"/>
    <property type="project" value="InterPro"/>
</dbReference>
<gene>
    <name evidence="7" type="ORF">RCOM_2034670</name>
</gene>
<dbReference type="GO" id="GO:0005886">
    <property type="term" value="C:plasma membrane"/>
    <property type="evidence" value="ECO:0007669"/>
    <property type="project" value="UniProtKB-SubCell"/>
</dbReference>
<keyword evidence="8" id="KW-1185">Reference proteome</keyword>
<comment type="similarity">
    <text evidence="2">Belongs to the ABC transporter superfamily.</text>
</comment>
<dbReference type="Gene3D" id="3.40.50.300">
    <property type="entry name" value="P-loop containing nucleotide triphosphate hydrolases"/>
    <property type="match status" value="1"/>
</dbReference>
<dbReference type="Proteomes" id="UP000008311">
    <property type="component" value="Unassembled WGS sequence"/>
</dbReference>
<dbReference type="PANTHER" id="PTHR43166:SF9">
    <property type="entry name" value="GLUTAMATE_ASPARTATE IMPORT ATP-BINDING PROTEIN GLTL"/>
    <property type="match status" value="1"/>
</dbReference>
<evidence type="ECO:0000256" key="3">
    <source>
        <dbReference type="ARBA" id="ARBA00022448"/>
    </source>
</evidence>
<protein>
    <submittedName>
        <fullName evidence="7">ATP binding cassette (Abc) transporter, putative</fullName>
    </submittedName>
</protein>
<dbReference type="InParanoid" id="B9TM80"/>
<evidence type="ECO:0000256" key="5">
    <source>
        <dbReference type="ARBA" id="ARBA00023136"/>
    </source>
</evidence>
<evidence type="ECO:0000259" key="6">
    <source>
        <dbReference type="Pfam" id="PF00005"/>
    </source>
</evidence>
<dbReference type="InterPro" id="IPR027417">
    <property type="entry name" value="P-loop_NTPase"/>
</dbReference>
<dbReference type="PANTHER" id="PTHR43166">
    <property type="entry name" value="AMINO ACID IMPORT ATP-BINDING PROTEIN"/>
    <property type="match status" value="1"/>
</dbReference>
<dbReference type="GO" id="GO:0005524">
    <property type="term" value="F:ATP binding"/>
    <property type="evidence" value="ECO:0007669"/>
    <property type="project" value="InterPro"/>
</dbReference>
<organism evidence="7 8">
    <name type="scientific">Ricinus communis</name>
    <name type="common">Castor bean</name>
    <dbReference type="NCBI Taxonomy" id="3988"/>
    <lineage>
        <taxon>Eukaryota</taxon>
        <taxon>Viridiplantae</taxon>
        <taxon>Streptophyta</taxon>
        <taxon>Embryophyta</taxon>
        <taxon>Tracheophyta</taxon>
        <taxon>Spermatophyta</taxon>
        <taxon>Magnoliopsida</taxon>
        <taxon>eudicotyledons</taxon>
        <taxon>Gunneridae</taxon>
        <taxon>Pentapetalae</taxon>
        <taxon>rosids</taxon>
        <taxon>fabids</taxon>
        <taxon>Malpighiales</taxon>
        <taxon>Euphorbiaceae</taxon>
        <taxon>Acalyphoideae</taxon>
        <taxon>Acalypheae</taxon>
        <taxon>Ricinus</taxon>
    </lineage>
</organism>
<feature type="non-terminal residue" evidence="7">
    <location>
        <position position="65"/>
    </location>
</feature>
<keyword evidence="5" id="KW-0472">Membrane</keyword>
<dbReference type="EMBL" id="EQ988399">
    <property type="protein sequence ID" value="EEF23035.1"/>
    <property type="molecule type" value="Genomic_DNA"/>
</dbReference>
<dbReference type="InterPro" id="IPR003439">
    <property type="entry name" value="ABC_transporter-like_ATP-bd"/>
</dbReference>
<comment type="subcellular location">
    <subcellularLocation>
        <location evidence="1">Cell membrane</location>
        <topology evidence="1">Peripheral membrane protein</topology>
    </subcellularLocation>
</comment>
<keyword evidence="3" id="KW-0813">Transport</keyword>
<evidence type="ECO:0000256" key="4">
    <source>
        <dbReference type="ARBA" id="ARBA00022475"/>
    </source>
</evidence>
<evidence type="ECO:0000256" key="2">
    <source>
        <dbReference type="ARBA" id="ARBA00005417"/>
    </source>
</evidence>
<accession>B9TM80</accession>
<proteinExistence type="inferred from homology"/>
<dbReference type="AlphaFoldDB" id="B9TM80"/>
<dbReference type="STRING" id="3988.B9TM80"/>
<name>B9TM80_RICCO</name>
<dbReference type="InterPro" id="IPR050086">
    <property type="entry name" value="MetN_ABC_transporter-like"/>
</dbReference>
<keyword evidence="4" id="KW-1003">Cell membrane</keyword>
<dbReference type="SUPFAM" id="SSF52540">
    <property type="entry name" value="P-loop containing nucleoside triphosphate hydrolases"/>
    <property type="match status" value="1"/>
</dbReference>
<evidence type="ECO:0000313" key="8">
    <source>
        <dbReference type="Proteomes" id="UP000008311"/>
    </source>
</evidence>
<sequence length="65" mass="7118">MAELITEDQAIKVRGLNKSYGDFNVLKSISLDVQRGEKIVLCGPSGSGKSTLIRCINRLERHDSG</sequence>